<feature type="compositionally biased region" description="Gly residues" evidence="16">
    <location>
        <begin position="1724"/>
        <end position="1733"/>
    </location>
</feature>
<dbReference type="SUPFAM" id="SSF63825">
    <property type="entry name" value="YWTD domain"/>
    <property type="match status" value="4"/>
</dbReference>
<dbReference type="FunFam" id="2.10.25.10:FF:000010">
    <property type="entry name" value="Pro-epidermal growth factor"/>
    <property type="match status" value="1"/>
</dbReference>
<dbReference type="InterPro" id="IPR000742">
    <property type="entry name" value="EGF"/>
</dbReference>
<evidence type="ECO:0000256" key="7">
    <source>
        <dbReference type="ARBA" id="ARBA00022737"/>
    </source>
</evidence>
<feature type="repeat" description="LDL-receptor class B" evidence="15">
    <location>
        <begin position="857"/>
        <end position="900"/>
    </location>
</feature>
<feature type="region of interest" description="Disordered" evidence="16">
    <location>
        <begin position="1642"/>
        <end position="1670"/>
    </location>
</feature>
<dbReference type="PROSITE" id="PS50026">
    <property type="entry name" value="EGF_3"/>
    <property type="match status" value="1"/>
</dbReference>
<dbReference type="PANTHER" id="PTHR22722">
    <property type="entry name" value="LOW-DENSITY LIPOPROTEIN RECEPTOR-RELATED PROTEIN 2-RELATED"/>
    <property type="match status" value="1"/>
</dbReference>
<dbReference type="InterPro" id="IPR002172">
    <property type="entry name" value="LDrepeatLR_classA_rpt"/>
</dbReference>
<evidence type="ECO:0000256" key="10">
    <source>
        <dbReference type="ARBA" id="ARBA00023157"/>
    </source>
</evidence>
<comment type="caution">
    <text evidence="13">Lacks conserved residue(s) required for the propagation of feature annotation.</text>
</comment>
<dbReference type="PROSITE" id="PS51120">
    <property type="entry name" value="LDLRB"/>
    <property type="match status" value="12"/>
</dbReference>
<dbReference type="SMART" id="SM00181">
    <property type="entry name" value="EGF"/>
    <property type="match status" value="7"/>
</dbReference>
<feature type="compositionally biased region" description="Pro residues" evidence="16">
    <location>
        <begin position="1649"/>
        <end position="1666"/>
    </location>
</feature>
<keyword evidence="2" id="KW-1003">Cell membrane</keyword>
<dbReference type="InterPro" id="IPR018097">
    <property type="entry name" value="EGF_Ca-bd_CS"/>
</dbReference>
<feature type="disulfide bond" evidence="14">
    <location>
        <begin position="308"/>
        <end position="323"/>
    </location>
</feature>
<dbReference type="CDD" id="cd00054">
    <property type="entry name" value="EGF_CA"/>
    <property type="match status" value="1"/>
</dbReference>
<organism evidence="19 20">
    <name type="scientific">Megalurothrips usitatus</name>
    <name type="common">bean blossom thrips</name>
    <dbReference type="NCBI Taxonomy" id="439358"/>
    <lineage>
        <taxon>Eukaryota</taxon>
        <taxon>Metazoa</taxon>
        <taxon>Ecdysozoa</taxon>
        <taxon>Arthropoda</taxon>
        <taxon>Hexapoda</taxon>
        <taxon>Insecta</taxon>
        <taxon>Pterygota</taxon>
        <taxon>Neoptera</taxon>
        <taxon>Paraneoptera</taxon>
        <taxon>Thysanoptera</taxon>
        <taxon>Terebrantia</taxon>
        <taxon>Thripoidea</taxon>
        <taxon>Thripidae</taxon>
        <taxon>Megalurothrips</taxon>
    </lineage>
</organism>
<evidence type="ECO:0000256" key="8">
    <source>
        <dbReference type="ARBA" id="ARBA00022989"/>
    </source>
</evidence>
<feature type="disulfide bond" evidence="14">
    <location>
        <begin position="197"/>
        <end position="212"/>
    </location>
</feature>
<feature type="transmembrane region" description="Helical" evidence="17">
    <location>
        <begin position="1690"/>
        <end position="1713"/>
    </location>
</feature>
<feature type="repeat" description="LDL-receptor class B" evidence="15">
    <location>
        <begin position="1121"/>
        <end position="1163"/>
    </location>
</feature>
<feature type="repeat" description="LDL-receptor class B" evidence="15">
    <location>
        <begin position="1472"/>
        <end position="1520"/>
    </location>
</feature>
<keyword evidence="7" id="KW-0677">Repeat</keyword>
<feature type="disulfide bond" evidence="14">
    <location>
        <begin position="94"/>
        <end position="106"/>
    </location>
</feature>
<dbReference type="InterPro" id="IPR023415">
    <property type="entry name" value="LDLR_class-A_CS"/>
</dbReference>
<keyword evidence="3 13" id="KW-0245">EGF-like domain</keyword>
<dbReference type="InterPro" id="IPR011042">
    <property type="entry name" value="6-blade_b-propeller_TolB-like"/>
</dbReference>
<keyword evidence="20" id="KW-1185">Reference proteome</keyword>
<evidence type="ECO:0000256" key="13">
    <source>
        <dbReference type="PROSITE-ProRule" id="PRU00076"/>
    </source>
</evidence>
<dbReference type="SUPFAM" id="SSF57424">
    <property type="entry name" value="LDL receptor-like module"/>
    <property type="match status" value="6"/>
</dbReference>
<feature type="disulfide bond" evidence="14">
    <location>
        <begin position="34"/>
        <end position="49"/>
    </location>
</feature>
<dbReference type="PROSITE" id="PS50068">
    <property type="entry name" value="LDLRA_2"/>
    <property type="match status" value="7"/>
</dbReference>
<feature type="disulfide bond" evidence="14">
    <location>
        <begin position="220"/>
        <end position="232"/>
    </location>
</feature>
<evidence type="ECO:0000256" key="17">
    <source>
        <dbReference type="SAM" id="Phobius"/>
    </source>
</evidence>
<accession>A0AAV7XWI2</accession>
<feature type="repeat" description="LDL-receptor class B" evidence="15">
    <location>
        <begin position="901"/>
        <end position="943"/>
    </location>
</feature>
<evidence type="ECO:0000256" key="5">
    <source>
        <dbReference type="ARBA" id="ARBA00022692"/>
    </source>
</evidence>
<dbReference type="FunFam" id="4.10.400.10:FF:000045">
    <property type="entry name" value="Low-density lipoprotein receptor-related protein 2"/>
    <property type="match status" value="1"/>
</dbReference>
<dbReference type="Pfam" id="PF00057">
    <property type="entry name" value="Ldl_recept_a"/>
    <property type="match status" value="6"/>
</dbReference>
<evidence type="ECO:0000256" key="16">
    <source>
        <dbReference type="SAM" id="MobiDB-lite"/>
    </source>
</evidence>
<dbReference type="Proteomes" id="UP001075354">
    <property type="component" value="Chromosome 2"/>
</dbReference>
<feature type="repeat" description="LDL-receptor class B" evidence="15">
    <location>
        <begin position="1078"/>
        <end position="1120"/>
    </location>
</feature>
<dbReference type="InterPro" id="IPR049883">
    <property type="entry name" value="NOTCH1_EGF-like"/>
</dbReference>
<comment type="subcellular location">
    <subcellularLocation>
        <location evidence="1">Cell membrane</location>
        <topology evidence="1">Single-pass type I membrane protein</topology>
    </subcellularLocation>
</comment>
<dbReference type="PROSITE" id="PS01209">
    <property type="entry name" value="LDLRA_1"/>
    <property type="match status" value="5"/>
</dbReference>
<feature type="repeat" description="LDL-receptor class B" evidence="15">
    <location>
        <begin position="772"/>
        <end position="814"/>
    </location>
</feature>
<dbReference type="SUPFAM" id="SSF57184">
    <property type="entry name" value="Growth factor receptor domain"/>
    <property type="match status" value="2"/>
</dbReference>
<reference evidence="19" key="1">
    <citation type="submission" date="2022-12" db="EMBL/GenBank/DDBJ databases">
        <title>Chromosome-level genome assembly of the bean flower thrips Megalurothrips usitatus.</title>
        <authorList>
            <person name="Ma L."/>
            <person name="Liu Q."/>
            <person name="Li H."/>
            <person name="Cai W."/>
        </authorList>
    </citation>
    <scope>NUCLEOTIDE SEQUENCE</scope>
    <source>
        <strain evidence="19">Cailab_2022a</strain>
    </source>
</reference>
<keyword evidence="11" id="KW-0675">Receptor</keyword>
<feature type="disulfide bond" evidence="14">
    <location>
        <begin position="155"/>
        <end position="170"/>
    </location>
</feature>
<dbReference type="Pfam" id="PF07645">
    <property type="entry name" value="EGF_CA"/>
    <property type="match status" value="1"/>
</dbReference>
<dbReference type="GO" id="GO:0005509">
    <property type="term" value="F:calcium ion binding"/>
    <property type="evidence" value="ECO:0007669"/>
    <property type="project" value="InterPro"/>
</dbReference>
<gene>
    <name evidence="19" type="ORF">ONE63_005730</name>
</gene>
<evidence type="ECO:0000256" key="15">
    <source>
        <dbReference type="PROSITE-ProRule" id="PRU00461"/>
    </source>
</evidence>
<keyword evidence="10 14" id="KW-1015">Disulfide bond</keyword>
<feature type="disulfide bond" evidence="14">
    <location>
        <begin position="62"/>
        <end position="80"/>
    </location>
</feature>
<evidence type="ECO:0000256" key="3">
    <source>
        <dbReference type="ARBA" id="ARBA00022536"/>
    </source>
</evidence>
<evidence type="ECO:0000313" key="20">
    <source>
        <dbReference type="Proteomes" id="UP001075354"/>
    </source>
</evidence>
<evidence type="ECO:0000256" key="14">
    <source>
        <dbReference type="PROSITE-ProRule" id="PRU00124"/>
    </source>
</evidence>
<feature type="disulfide bond" evidence="14">
    <location>
        <begin position="74"/>
        <end position="89"/>
    </location>
</feature>
<dbReference type="InterPro" id="IPR036055">
    <property type="entry name" value="LDL_receptor-like_sf"/>
</dbReference>
<evidence type="ECO:0000256" key="11">
    <source>
        <dbReference type="ARBA" id="ARBA00023170"/>
    </source>
</evidence>
<dbReference type="EMBL" id="JAPTSV010000002">
    <property type="protein sequence ID" value="KAJ1530888.1"/>
    <property type="molecule type" value="Genomic_DNA"/>
</dbReference>
<dbReference type="FunFam" id="2.120.10.30:FF:000008">
    <property type="entry name" value="Low-density lipoprotein receptor-related protein 4"/>
    <property type="match status" value="1"/>
</dbReference>
<dbReference type="PROSITE" id="PS00010">
    <property type="entry name" value="ASX_HYDROXYL"/>
    <property type="match status" value="1"/>
</dbReference>
<feature type="disulfide bond" evidence="14">
    <location>
        <begin position="239"/>
        <end position="254"/>
    </location>
</feature>
<keyword evidence="6" id="KW-0732">Signal</keyword>
<evidence type="ECO:0000313" key="19">
    <source>
        <dbReference type="EMBL" id="KAJ1530888.1"/>
    </source>
</evidence>
<dbReference type="GO" id="GO:0016324">
    <property type="term" value="C:apical plasma membrane"/>
    <property type="evidence" value="ECO:0007669"/>
    <property type="project" value="TreeGrafter"/>
</dbReference>
<evidence type="ECO:0000256" key="2">
    <source>
        <dbReference type="ARBA" id="ARBA00022475"/>
    </source>
</evidence>
<dbReference type="Gene3D" id="2.10.25.10">
    <property type="entry name" value="Laminin"/>
    <property type="match status" value="2"/>
</dbReference>
<evidence type="ECO:0000256" key="6">
    <source>
        <dbReference type="ARBA" id="ARBA00022729"/>
    </source>
</evidence>
<dbReference type="SMART" id="SM00135">
    <property type="entry name" value="LY"/>
    <property type="match status" value="19"/>
</dbReference>
<feature type="disulfide bond" evidence="14">
    <location>
        <begin position="113"/>
        <end position="128"/>
    </location>
</feature>
<feature type="repeat" description="LDL-receptor class B" evidence="15">
    <location>
        <begin position="1429"/>
        <end position="1471"/>
    </location>
</feature>
<dbReference type="PRINTS" id="PR00261">
    <property type="entry name" value="LDLRECEPTOR"/>
</dbReference>
<dbReference type="InterPro" id="IPR001881">
    <property type="entry name" value="EGF-like_Ca-bd_dom"/>
</dbReference>
<evidence type="ECO:0000259" key="18">
    <source>
        <dbReference type="PROSITE" id="PS50026"/>
    </source>
</evidence>
<dbReference type="InterPro" id="IPR051221">
    <property type="entry name" value="LDLR-related"/>
</dbReference>
<feature type="disulfide bond" evidence="14">
    <location>
        <begin position="178"/>
        <end position="190"/>
    </location>
</feature>
<feature type="disulfide bond" evidence="14">
    <location>
        <begin position="55"/>
        <end position="67"/>
    </location>
</feature>
<feature type="repeat" description="LDL-receptor class B" evidence="15">
    <location>
        <begin position="1164"/>
        <end position="1208"/>
    </location>
</feature>
<feature type="repeat" description="LDL-receptor class B" evidence="15">
    <location>
        <begin position="496"/>
        <end position="538"/>
    </location>
</feature>
<evidence type="ECO:0000256" key="9">
    <source>
        <dbReference type="ARBA" id="ARBA00023136"/>
    </source>
</evidence>
<feature type="disulfide bond" evidence="14">
    <location>
        <begin position="143"/>
        <end position="161"/>
    </location>
</feature>
<feature type="repeat" description="LDL-receptor class B" evidence="15">
    <location>
        <begin position="453"/>
        <end position="495"/>
    </location>
</feature>
<keyword evidence="8 17" id="KW-1133">Transmembrane helix</keyword>
<feature type="repeat" description="LDL-receptor class B" evidence="15">
    <location>
        <begin position="539"/>
        <end position="582"/>
    </location>
</feature>
<dbReference type="InterPro" id="IPR000152">
    <property type="entry name" value="EGF-type_Asp/Asn_hydroxyl_site"/>
</dbReference>
<dbReference type="InterPro" id="IPR009030">
    <property type="entry name" value="Growth_fac_rcpt_cys_sf"/>
</dbReference>
<feature type="disulfide bond" evidence="14">
    <location>
        <begin position="185"/>
        <end position="203"/>
    </location>
</feature>
<keyword evidence="12" id="KW-0325">Glycoprotein</keyword>
<feature type="region of interest" description="Disordered" evidence="16">
    <location>
        <begin position="1711"/>
        <end position="1747"/>
    </location>
</feature>
<evidence type="ECO:0000256" key="1">
    <source>
        <dbReference type="ARBA" id="ARBA00004251"/>
    </source>
</evidence>
<sequence>MGEDEANCEVVDCQSPDRVRCANNKRCIDKSFVCDGRDNCGDNSDESHCGVPMNCTTREFKCANNFCIPPTWRCDGENDCGDNTDELNCTTMPCLESQFACGDLTCIPADDHCNHVQDCPDNSDEIGCDADVVVCDPATEFTCKYPVCVLEEYRCDGDNDCGDWSDEANCLPRPGDLCPRGDFQCRKGNCIPARLRCNGAQECEEGEDELDCTPTPATTCAPTEYACSNGYCIQSSWVCDAIEDCPSGEDESVCDQGCNNQTHFTCSPEEQRPSPPSLSSPLVVPKTFFVGGLSAAPALVCIPKKHVCDGTEDCSAGDDERDCPRVANCSAGAGCQHKCLETADGREVCGCRPGFRLQPDGRACADVDECADDQDPPCDHDCTNTEGSFSCSCKPGYVLRPDQRTCKSVDTPATLLVTNRVDIRQVNLNNHRSRVILRGLHNAVALDFHWRAGEVFWSDYSMHVIKKATLNGSQEQDVVRWGLQNPAGLAVDWVHNLLFWSDSELCRVDVANLDGSMPTTIAHTDLDKPRDVTVHPEKAFVFWTDWGPTPKIERVEMNGQNRKAIITKEVRWPNGLALDYDAGRVFWVDAMYHRIESADLDGNGRTTVLSKGLPHPFALTLFEDNVYWTDWHTHSVMGANKATGQRAHPVLENLHFPMQIHSCHPNRQQAYRDRCPRGVDACSHLCLPSAASFTCICPVGVKLQANRRLCESTPEKLLVYVRKKEIRLREMAGTVGSEDERYLGLGSSARDVVLPVDGVRHAQAVAWDAKEDSIFWSDFKSATISRSRRDGSDQRVVVGTDLEEALGLAVDWVRRRLYFSDFKSKRIETTDLEGGERVVLLHALSGPRHLVLYPPAGLMFWSSWGSKPLIEAAGMDGKGRKPFISDRLLAPAALAIDPEFKRLYWTDSKLGEVNRINVDGTGERLVVVDHLPHPLGVAVYDNRLYWTDGATHTIHVQKEDGKKNYTVRSDVSGLMGVAVMHQRRQSVRTACDKDNYGCSHVCLLANNRDRAGCACPVGYRMKSGDSKACEQHPGPYLLLARTHDVRKVPMGMPYLMDTLLTSTELQNTVAVDVDRATGDVYWSDTILSAIMKTSKEGNDPTVVVGSGLDTPYGLAVDSVGKKLYWTDSGRRIIEVSELDGSRRKVLIWDDLRSPCALTLLYAKGLMFWSDWDEHKGRIERAAMDGSGRTAIVTDNVAWPGGLAVHEGRLYWSDVYTCTVESARLDGSDRTHIIVRLRERPAGIAIMDRYVYWGYRGPTGALHRVALPRGPQPVNATEDSIIRPGLPFLMDVKAVEPGPLPPDECANASCSDLCLRVPGGHVCACPTGVVMSDHVTCSGNVTEMLVFATPDGLARIATNALQRFHDVLLPVPDVRKVVAVDFHWEHKAIVFADMSRRMIRSVSMKDWSRTTTVIGNLSEPTGVAVDWLADNVFWTDAGRLTVEVARLDGSSRKVLIREALQSPRGIVLHPKNGLMFWTDWGKNGEAAGTKIESAHLDGSGRRAIVSTDLDKPNGLALDHKGGRLYWANYGRARIESCEITGNDRIQIVEQAVNVFGLTTLGEHIYWTDFGKRTLERAAKNSGRDRMTVDIMMDQVEDLKAVASSRQRRIGVPPCGADNGGCSHLCLAREVDVVCACPDQPAGPCSHAPEPAAPHPPPSPSQPVPACPSAPESDPVLNAAAPCVSALGLSQALLSGVPVLMLLVVVAAGAAAGGGERHDRRLRGRGPAGGGGRRGGVPVPAATPRPLVR</sequence>
<protein>
    <recommendedName>
        <fullName evidence="18">EGF-like domain-containing protein</fullName>
    </recommendedName>
</protein>
<dbReference type="PROSITE" id="PS01187">
    <property type="entry name" value="EGF_CA"/>
    <property type="match status" value="1"/>
</dbReference>
<dbReference type="GO" id="GO:0042562">
    <property type="term" value="F:hormone binding"/>
    <property type="evidence" value="ECO:0007669"/>
    <property type="project" value="TreeGrafter"/>
</dbReference>
<dbReference type="SMART" id="SM00192">
    <property type="entry name" value="LDLa"/>
    <property type="match status" value="7"/>
</dbReference>
<keyword evidence="5 17" id="KW-0812">Transmembrane</keyword>
<dbReference type="GO" id="GO:0043235">
    <property type="term" value="C:receptor complex"/>
    <property type="evidence" value="ECO:0007669"/>
    <property type="project" value="TreeGrafter"/>
</dbReference>
<keyword evidence="9 17" id="KW-0472">Membrane</keyword>
<dbReference type="CDD" id="cd00112">
    <property type="entry name" value="LDLa"/>
    <property type="match status" value="7"/>
</dbReference>
<dbReference type="Gene3D" id="4.10.400.10">
    <property type="entry name" value="Low-density Lipoprotein Receptor"/>
    <property type="match status" value="7"/>
</dbReference>
<dbReference type="FunFam" id="2.120.10.30:FF:000241">
    <property type="entry name" value="Low-density lipoprotein receptor-related protein 6"/>
    <property type="match status" value="3"/>
</dbReference>
<dbReference type="PROSITE" id="PS01186">
    <property type="entry name" value="EGF_2"/>
    <property type="match status" value="1"/>
</dbReference>
<keyword evidence="4" id="KW-0254">Endocytosis</keyword>
<feature type="domain" description="EGF-like" evidence="18">
    <location>
        <begin position="366"/>
        <end position="407"/>
    </location>
</feature>
<dbReference type="InterPro" id="IPR000033">
    <property type="entry name" value="LDLR_classB_rpt"/>
</dbReference>
<feature type="repeat" description="LDL-receptor class B" evidence="15">
    <location>
        <begin position="583"/>
        <end position="625"/>
    </location>
</feature>
<evidence type="ECO:0000256" key="12">
    <source>
        <dbReference type="ARBA" id="ARBA00023180"/>
    </source>
</evidence>
<dbReference type="Pfam" id="PF00058">
    <property type="entry name" value="Ldl_recept_b"/>
    <property type="match status" value="12"/>
</dbReference>
<evidence type="ECO:0000256" key="4">
    <source>
        <dbReference type="ARBA" id="ARBA00022583"/>
    </source>
</evidence>
<feature type="disulfide bond" evidence="14">
    <location>
        <begin position="101"/>
        <end position="119"/>
    </location>
</feature>
<feature type="disulfide bond" evidence="14">
    <location>
        <begin position="227"/>
        <end position="245"/>
    </location>
</feature>
<comment type="caution">
    <text evidence="19">The sequence shown here is derived from an EMBL/GenBank/DDBJ whole genome shotgun (WGS) entry which is preliminary data.</text>
</comment>
<proteinExistence type="predicted"/>
<dbReference type="SMART" id="SM00179">
    <property type="entry name" value="EGF_CA"/>
    <property type="match status" value="4"/>
</dbReference>
<dbReference type="Gene3D" id="2.120.10.30">
    <property type="entry name" value="TolB, C-terminal domain"/>
    <property type="match status" value="4"/>
</dbReference>
<name>A0AAV7XWI2_9NEOP</name>
<dbReference type="GO" id="GO:0006898">
    <property type="term" value="P:receptor-mediated endocytosis"/>
    <property type="evidence" value="ECO:0007669"/>
    <property type="project" value="TreeGrafter"/>
</dbReference>
<dbReference type="PANTHER" id="PTHR22722:SF15">
    <property type="entry name" value="LOW-DENSITY LIPOPROTEIN RECEPTOR-RELATED"/>
    <property type="match status" value="1"/>
</dbReference>